<dbReference type="InterPro" id="IPR029762">
    <property type="entry name" value="PGP-I_bact-type"/>
</dbReference>
<dbReference type="RefSeq" id="WP_014593191.1">
    <property type="nucleotide sequence ID" value="NC_017531.2"/>
</dbReference>
<feature type="active site" evidence="9">
    <location>
        <position position="143"/>
    </location>
</feature>
<keyword evidence="8 9" id="KW-0788">Thiol protease</keyword>
<evidence type="ECO:0000256" key="7">
    <source>
        <dbReference type="ARBA" id="ARBA00022801"/>
    </source>
</evidence>
<evidence type="ECO:0000256" key="1">
    <source>
        <dbReference type="ARBA" id="ARBA00001770"/>
    </source>
</evidence>
<accession>A0A0H3L1F3</accession>
<dbReference type="InterPro" id="IPR000816">
    <property type="entry name" value="Peptidase_C15"/>
</dbReference>
<dbReference type="CDD" id="cd00501">
    <property type="entry name" value="Peptidase_C15"/>
    <property type="match status" value="1"/>
</dbReference>
<sequence length="215" mass="22797">MKTVLMTAFEPFGGESINPSWQAVSALEGQQIGGARIVTRQLPVVFSEVLDVLYQALEEIKPDAIIAVGQAGGRSDITVERIGINVDDARIPDNAGHQPVDEPIAQDGPAAYFSRLPIKAIVAAVRKAGIPASVSQTAGTFTCNRVMYGLLHWLHQHDSAARGGFIHIPYLPEQAVHHPGAPSMPAATVIEALKIAVQTTLETANDLKEAGGATH</sequence>
<dbReference type="Pfam" id="PF01470">
    <property type="entry name" value="Peptidase_C15"/>
    <property type="match status" value="1"/>
</dbReference>
<protein>
    <recommendedName>
        <fullName evidence="9">Pyrrolidone-carboxylate peptidase</fullName>
        <ecNumber evidence="9">3.4.19.3</ecNumber>
    </recommendedName>
    <alternativeName>
        <fullName evidence="9">5-oxoprolyl-peptidase</fullName>
    </alternativeName>
    <alternativeName>
        <fullName evidence="9">Pyroglutamyl-peptidase I</fullName>
        <shortName evidence="9">PGP-I</shortName>
        <shortName evidence="9">Pyrase</shortName>
    </alternativeName>
</protein>
<comment type="subunit">
    <text evidence="9">Homotetramer.</text>
</comment>
<dbReference type="GO" id="GO:0016920">
    <property type="term" value="F:pyroglutamyl-peptidase activity"/>
    <property type="evidence" value="ECO:0007669"/>
    <property type="project" value="UniProtKB-UniRule"/>
</dbReference>
<comment type="catalytic activity">
    <reaction evidence="1 9 10">
        <text>Release of an N-terminal pyroglutamyl group from a polypeptide, the second amino acid generally not being Pro.</text>
        <dbReference type="EC" id="3.4.19.3"/>
    </reaction>
</comment>
<dbReference type="NCBIfam" id="NF009676">
    <property type="entry name" value="PRK13197.1"/>
    <property type="match status" value="1"/>
</dbReference>
<dbReference type="EMBL" id="AP012032">
    <property type="protein sequence ID" value="BAK10567.1"/>
    <property type="molecule type" value="Genomic_DNA"/>
</dbReference>
<dbReference type="InterPro" id="IPR016125">
    <property type="entry name" value="Peptidase_C15-like"/>
</dbReference>
<dbReference type="InterPro" id="IPR033693">
    <property type="entry name" value="PGPEP1_Glu_AS"/>
</dbReference>
<dbReference type="eggNOG" id="COG2039">
    <property type="taxonomic scope" value="Bacteria"/>
</dbReference>
<dbReference type="PANTHER" id="PTHR23402:SF1">
    <property type="entry name" value="PYROGLUTAMYL-PEPTIDASE I"/>
    <property type="match status" value="1"/>
</dbReference>
<dbReference type="InterPro" id="IPR036440">
    <property type="entry name" value="Peptidase_C15-like_sf"/>
</dbReference>
<comment type="similarity">
    <text evidence="4 9">Belongs to the peptidase C15 family.</text>
</comment>
<evidence type="ECO:0000256" key="10">
    <source>
        <dbReference type="PROSITE-ProRule" id="PRU10076"/>
    </source>
</evidence>
<dbReference type="GO" id="GO:0006508">
    <property type="term" value="P:proteolysis"/>
    <property type="evidence" value="ECO:0007669"/>
    <property type="project" value="UniProtKB-KW"/>
</dbReference>
<dbReference type="AlphaFoldDB" id="A0A0H3L1F3"/>
<keyword evidence="7 9" id="KW-0378">Hydrolase</keyword>
<dbReference type="Proteomes" id="UP000006690">
    <property type="component" value="Chromosome"/>
</dbReference>
<evidence type="ECO:0000256" key="8">
    <source>
        <dbReference type="ARBA" id="ARBA00022807"/>
    </source>
</evidence>
<dbReference type="KEGG" id="paj:PAJ_0487"/>
<dbReference type="EC" id="3.4.19.3" evidence="9"/>
<reference evidence="12" key="1">
    <citation type="journal article" date="2012" name="Appl. Microbiol. Biotechnol.">
        <title>The complete genome sequence of Pantoea ananatis AJ13355, an organism with great biotechnological potential.</title>
        <authorList>
            <person name="Hara Y."/>
            <person name="Kadotani N."/>
            <person name="Izui H."/>
            <person name="Katashkina J.I."/>
            <person name="Kuvaeva T.M."/>
            <person name="Andreeva I.G."/>
            <person name="Golubeva L.I."/>
            <person name="Malko D.B."/>
            <person name="Makeev V.J."/>
            <person name="Mashko S.V."/>
            <person name="Kozlov Y.I."/>
        </authorList>
    </citation>
    <scope>NUCLEOTIDE SEQUENCE [LARGE SCALE GENOMIC DNA]</scope>
    <source>
        <strain evidence="12">AJ13355</strain>
    </source>
</reference>
<dbReference type="PRINTS" id="PR00706">
    <property type="entry name" value="PYROGLUPTASE"/>
</dbReference>
<keyword evidence="6 9" id="KW-0645">Protease</keyword>
<dbReference type="PATRIC" id="fig|553.3.peg.3145"/>
<gene>
    <name evidence="9 11" type="primary">pcp</name>
    <name evidence="11" type="ordered locus">PAJ_0487</name>
</gene>
<feature type="active site" evidence="9">
    <location>
        <position position="167"/>
    </location>
</feature>
<dbReference type="HAMAP" id="MF_00417">
    <property type="entry name" value="Pyrrolid_peptidase"/>
    <property type="match status" value="1"/>
</dbReference>
<organism evidence="11 12">
    <name type="scientific">Pantoea ananatis (strain AJ13355)</name>
    <dbReference type="NCBI Taxonomy" id="932677"/>
    <lineage>
        <taxon>Bacteria</taxon>
        <taxon>Pseudomonadati</taxon>
        <taxon>Pseudomonadota</taxon>
        <taxon>Gammaproteobacteria</taxon>
        <taxon>Enterobacterales</taxon>
        <taxon>Erwiniaceae</taxon>
        <taxon>Pantoea</taxon>
    </lineage>
</organism>
<dbReference type="PANTHER" id="PTHR23402">
    <property type="entry name" value="PROTEASE FAMILY C15 PYROGLUTAMYL-PEPTIDASE I-RELATED"/>
    <property type="match status" value="1"/>
</dbReference>
<comment type="function">
    <text evidence="2 9">Removes 5-oxoproline from various penultimate amino acid residues except L-proline.</text>
</comment>
<evidence type="ECO:0000256" key="2">
    <source>
        <dbReference type="ARBA" id="ARBA00002280"/>
    </source>
</evidence>
<dbReference type="PROSITE" id="PS01333">
    <property type="entry name" value="PYRASE_GLU"/>
    <property type="match status" value="1"/>
</dbReference>
<proteinExistence type="inferred from homology"/>
<dbReference type="OrthoDB" id="9779738at2"/>
<dbReference type="GO" id="GO:0005829">
    <property type="term" value="C:cytosol"/>
    <property type="evidence" value="ECO:0007669"/>
    <property type="project" value="InterPro"/>
</dbReference>
<evidence type="ECO:0000256" key="9">
    <source>
        <dbReference type="HAMAP-Rule" id="MF_00417"/>
    </source>
</evidence>
<dbReference type="HOGENOM" id="CLU_043960_4_0_6"/>
<dbReference type="GeneID" id="57269045"/>
<comment type="subcellular location">
    <subcellularLocation>
        <location evidence="3 9">Cytoplasm</location>
    </subcellularLocation>
</comment>
<evidence type="ECO:0000313" key="11">
    <source>
        <dbReference type="EMBL" id="BAK10567.1"/>
    </source>
</evidence>
<keyword evidence="5 9" id="KW-0963">Cytoplasm</keyword>
<dbReference type="Gene3D" id="3.40.630.20">
    <property type="entry name" value="Peptidase C15, pyroglutamyl peptidase I-like"/>
    <property type="match status" value="1"/>
</dbReference>
<dbReference type="NCBIfam" id="TIGR00504">
    <property type="entry name" value="pyro_pdase"/>
    <property type="match status" value="1"/>
</dbReference>
<dbReference type="SUPFAM" id="SSF53182">
    <property type="entry name" value="Pyrrolidone carboxyl peptidase (pyroglutamate aminopeptidase)"/>
    <property type="match status" value="1"/>
</dbReference>
<evidence type="ECO:0000256" key="6">
    <source>
        <dbReference type="ARBA" id="ARBA00022670"/>
    </source>
</evidence>
<dbReference type="PIRSF" id="PIRSF015592">
    <property type="entry name" value="Prld-crbxl_pptds"/>
    <property type="match status" value="1"/>
</dbReference>
<dbReference type="FunFam" id="3.40.630.20:FF:000001">
    <property type="entry name" value="Pyrrolidone-carboxylate peptidase"/>
    <property type="match status" value="1"/>
</dbReference>
<name>A0A0H3L1F3_PANAA</name>
<evidence type="ECO:0000256" key="5">
    <source>
        <dbReference type="ARBA" id="ARBA00022490"/>
    </source>
</evidence>
<evidence type="ECO:0000256" key="3">
    <source>
        <dbReference type="ARBA" id="ARBA00004496"/>
    </source>
</evidence>
<feature type="active site" evidence="9 10">
    <location>
        <position position="80"/>
    </location>
</feature>
<evidence type="ECO:0000313" key="12">
    <source>
        <dbReference type="Proteomes" id="UP000006690"/>
    </source>
</evidence>
<evidence type="ECO:0000256" key="4">
    <source>
        <dbReference type="ARBA" id="ARBA00006641"/>
    </source>
</evidence>